<dbReference type="SUPFAM" id="SSF53335">
    <property type="entry name" value="S-adenosyl-L-methionine-dependent methyltransferases"/>
    <property type="match status" value="1"/>
</dbReference>
<organism evidence="2 3">
    <name type="scientific">Rhodococcoides kroppenstedtii</name>
    <dbReference type="NCBI Taxonomy" id="293050"/>
    <lineage>
        <taxon>Bacteria</taxon>
        <taxon>Bacillati</taxon>
        <taxon>Actinomycetota</taxon>
        <taxon>Actinomycetes</taxon>
        <taxon>Mycobacteriales</taxon>
        <taxon>Nocardiaceae</taxon>
        <taxon>Rhodococcoides</taxon>
    </lineage>
</organism>
<dbReference type="OrthoDB" id="3571292at2"/>
<evidence type="ECO:0000313" key="3">
    <source>
        <dbReference type="Proteomes" id="UP000182054"/>
    </source>
</evidence>
<sequence>MPTLAPFDSLAPGTPGVWSHGTVTVMRESGVPGAVSVTVRRVGGRLVVTHTLPADRLRESLVAEVTARVAEVGAGQDEFEAVMVGLVRSTVDDPIDAWATYYRQSLRDLLDGTADFAPVHEVAESLVEGTVLDLGSCFGFFPLRLAARGVPVIATDLHAGTMRLLDAMRAPLGIDVETLVCDAADVPVPDDAVDTVTALHLLEHVDADLGDRIVAEALRVARRRVVIAVPYEDEAQACHGHVRVFDADAVTALAARSGRPYEVFSHHGGWAVLDAASPG</sequence>
<dbReference type="EMBL" id="FOJN01000007">
    <property type="protein sequence ID" value="SFA52468.1"/>
    <property type="molecule type" value="Genomic_DNA"/>
</dbReference>
<evidence type="ECO:0000259" key="1">
    <source>
        <dbReference type="Pfam" id="PF08241"/>
    </source>
</evidence>
<dbReference type="CDD" id="cd02440">
    <property type="entry name" value="AdoMet_MTases"/>
    <property type="match status" value="1"/>
</dbReference>
<dbReference type="AlphaFoldDB" id="A0A1I0TKY4"/>
<dbReference type="InterPro" id="IPR029063">
    <property type="entry name" value="SAM-dependent_MTases_sf"/>
</dbReference>
<keyword evidence="2" id="KW-0489">Methyltransferase</keyword>
<dbReference type="GO" id="GO:0032259">
    <property type="term" value="P:methylation"/>
    <property type="evidence" value="ECO:0007669"/>
    <property type="project" value="UniProtKB-KW"/>
</dbReference>
<protein>
    <submittedName>
        <fullName evidence="2">Methyltransferase domain-containing protein</fullName>
    </submittedName>
</protein>
<feature type="domain" description="Methyltransferase type 11" evidence="1">
    <location>
        <begin position="132"/>
        <end position="224"/>
    </location>
</feature>
<gene>
    <name evidence="2" type="ORF">SAMN05444374_107156</name>
</gene>
<name>A0A1I0TKY4_9NOCA</name>
<dbReference type="NCBIfam" id="NF041255">
    <property type="entry name" value="mycofact_MftM"/>
    <property type="match status" value="1"/>
</dbReference>
<accession>A0A1I0TKY4</accession>
<dbReference type="Pfam" id="PF08241">
    <property type="entry name" value="Methyltransf_11"/>
    <property type="match status" value="1"/>
</dbReference>
<dbReference type="InterPro" id="IPR013216">
    <property type="entry name" value="Methyltransf_11"/>
</dbReference>
<dbReference type="GeneID" id="85486078"/>
<evidence type="ECO:0000313" key="2">
    <source>
        <dbReference type="EMBL" id="SFA52468.1"/>
    </source>
</evidence>
<dbReference type="Proteomes" id="UP000182054">
    <property type="component" value="Unassembled WGS sequence"/>
</dbReference>
<dbReference type="Gene3D" id="3.40.50.150">
    <property type="entry name" value="Vaccinia Virus protein VP39"/>
    <property type="match status" value="1"/>
</dbReference>
<dbReference type="GO" id="GO:0008757">
    <property type="term" value="F:S-adenosylmethionine-dependent methyltransferase activity"/>
    <property type="evidence" value="ECO:0007669"/>
    <property type="project" value="InterPro"/>
</dbReference>
<proteinExistence type="predicted"/>
<dbReference type="RefSeq" id="WP_068361452.1">
    <property type="nucleotide sequence ID" value="NZ_FOJN01000007.1"/>
</dbReference>
<reference evidence="2 3" key="1">
    <citation type="submission" date="2016-10" db="EMBL/GenBank/DDBJ databases">
        <authorList>
            <person name="de Groot N.N."/>
        </authorList>
    </citation>
    <scope>NUCLEOTIDE SEQUENCE [LARGE SCALE GENOMIC DNA]</scope>
    <source>
        <strain evidence="2 3">DSM 44908</strain>
    </source>
</reference>
<keyword evidence="2" id="KW-0808">Transferase</keyword>